<accession>A0A0E9WZ02</accession>
<sequence>MMMMTRELYSSITRVLFFSPPGSVCGGGERMCQCHFEEGTFQVATHCHEGHLRNDTIRFQPDLSVEATRSVA</sequence>
<evidence type="ECO:0000313" key="1">
    <source>
        <dbReference type="EMBL" id="JAH95421.1"/>
    </source>
</evidence>
<reference evidence="1" key="2">
    <citation type="journal article" date="2015" name="Fish Shellfish Immunol.">
        <title>Early steps in the European eel (Anguilla anguilla)-Vibrio vulnificus interaction in the gills: Role of the RtxA13 toxin.</title>
        <authorList>
            <person name="Callol A."/>
            <person name="Pajuelo D."/>
            <person name="Ebbesson L."/>
            <person name="Teles M."/>
            <person name="MacKenzie S."/>
            <person name="Amaro C."/>
        </authorList>
    </citation>
    <scope>NUCLEOTIDE SEQUENCE</scope>
</reference>
<dbReference type="EMBL" id="GBXM01013156">
    <property type="protein sequence ID" value="JAH95421.1"/>
    <property type="molecule type" value="Transcribed_RNA"/>
</dbReference>
<dbReference type="AlphaFoldDB" id="A0A0E9WZ02"/>
<protein>
    <submittedName>
        <fullName evidence="1">Uncharacterized protein</fullName>
    </submittedName>
</protein>
<proteinExistence type="predicted"/>
<reference evidence="1" key="1">
    <citation type="submission" date="2014-11" db="EMBL/GenBank/DDBJ databases">
        <authorList>
            <person name="Amaro Gonzalez C."/>
        </authorList>
    </citation>
    <scope>NUCLEOTIDE SEQUENCE</scope>
</reference>
<organism evidence="1">
    <name type="scientific">Anguilla anguilla</name>
    <name type="common">European freshwater eel</name>
    <name type="synonym">Muraena anguilla</name>
    <dbReference type="NCBI Taxonomy" id="7936"/>
    <lineage>
        <taxon>Eukaryota</taxon>
        <taxon>Metazoa</taxon>
        <taxon>Chordata</taxon>
        <taxon>Craniata</taxon>
        <taxon>Vertebrata</taxon>
        <taxon>Euteleostomi</taxon>
        <taxon>Actinopterygii</taxon>
        <taxon>Neopterygii</taxon>
        <taxon>Teleostei</taxon>
        <taxon>Anguilliformes</taxon>
        <taxon>Anguillidae</taxon>
        <taxon>Anguilla</taxon>
    </lineage>
</organism>
<name>A0A0E9WZ02_ANGAN</name>